<evidence type="ECO:0000313" key="2">
    <source>
        <dbReference type="EMBL" id="QEH37583.1"/>
    </source>
</evidence>
<evidence type="ECO:0000313" key="3">
    <source>
        <dbReference type="Proteomes" id="UP000324233"/>
    </source>
</evidence>
<keyword evidence="1" id="KW-0812">Transmembrane</keyword>
<keyword evidence="1" id="KW-1133">Transmembrane helix</keyword>
<evidence type="ECO:0008006" key="4">
    <source>
        <dbReference type="Google" id="ProtNLM"/>
    </source>
</evidence>
<reference evidence="2 3" key="1">
    <citation type="submission" date="2019-08" db="EMBL/GenBank/DDBJ databases">
        <title>Deep-cultivation of Planctomycetes and their phenomic and genomic characterization uncovers novel biology.</title>
        <authorList>
            <person name="Wiegand S."/>
            <person name="Jogler M."/>
            <person name="Boedeker C."/>
            <person name="Pinto D."/>
            <person name="Vollmers J."/>
            <person name="Rivas-Marin E."/>
            <person name="Kohn T."/>
            <person name="Peeters S.H."/>
            <person name="Heuer A."/>
            <person name="Rast P."/>
            <person name="Oberbeckmann S."/>
            <person name="Bunk B."/>
            <person name="Jeske O."/>
            <person name="Meyerdierks A."/>
            <person name="Storesund J.E."/>
            <person name="Kallscheuer N."/>
            <person name="Luecker S."/>
            <person name="Lage O.M."/>
            <person name="Pohl T."/>
            <person name="Merkel B.J."/>
            <person name="Hornburger P."/>
            <person name="Mueller R.-W."/>
            <person name="Bruemmer F."/>
            <person name="Labrenz M."/>
            <person name="Spormann A.M."/>
            <person name="Op den Camp H."/>
            <person name="Overmann J."/>
            <person name="Amann R."/>
            <person name="Jetten M.S.M."/>
            <person name="Mascher T."/>
            <person name="Medema M.H."/>
            <person name="Devos D.P."/>
            <person name="Kaster A.-K."/>
            <person name="Ovreas L."/>
            <person name="Rohde M."/>
            <person name="Galperin M.Y."/>
            <person name="Jogler C."/>
        </authorList>
    </citation>
    <scope>NUCLEOTIDE SEQUENCE [LARGE SCALE GENOMIC DNA]</scope>
    <source>
        <strain evidence="2 3">OJF2</strain>
    </source>
</reference>
<gene>
    <name evidence="2" type="ORF">OJF2_61740</name>
</gene>
<organism evidence="2 3">
    <name type="scientific">Aquisphaera giovannonii</name>
    <dbReference type="NCBI Taxonomy" id="406548"/>
    <lineage>
        <taxon>Bacteria</taxon>
        <taxon>Pseudomonadati</taxon>
        <taxon>Planctomycetota</taxon>
        <taxon>Planctomycetia</taxon>
        <taxon>Isosphaerales</taxon>
        <taxon>Isosphaeraceae</taxon>
        <taxon>Aquisphaera</taxon>
    </lineage>
</organism>
<keyword evidence="1" id="KW-0472">Membrane</keyword>
<feature type="transmembrane region" description="Helical" evidence="1">
    <location>
        <begin position="53"/>
        <end position="74"/>
    </location>
</feature>
<dbReference type="AlphaFoldDB" id="A0A5B9WAP5"/>
<dbReference type="EMBL" id="CP042997">
    <property type="protein sequence ID" value="QEH37583.1"/>
    <property type="molecule type" value="Genomic_DNA"/>
</dbReference>
<sequence length="149" mass="16942">MNEIAARILFLAHLASTLFMVGLIWFVQVVHYPLFAHAGRAEYLAYQRRHMDLTTWVVGPPMLVEAATAVLLFWLRPAGIPAWQVWLGLSLVVVLWASTAFVQVPCHDSLLREYAPDVQRRLVSTNWMRTAAWSLRGLLVLAMLWKAMG</sequence>
<evidence type="ECO:0000256" key="1">
    <source>
        <dbReference type="SAM" id="Phobius"/>
    </source>
</evidence>
<dbReference type="RefSeq" id="WP_148597119.1">
    <property type="nucleotide sequence ID" value="NZ_CP042997.1"/>
</dbReference>
<name>A0A5B9WAP5_9BACT</name>
<feature type="transmembrane region" description="Helical" evidence="1">
    <location>
        <begin position="86"/>
        <end position="106"/>
    </location>
</feature>
<feature type="transmembrane region" description="Helical" evidence="1">
    <location>
        <begin position="6"/>
        <end position="32"/>
    </location>
</feature>
<dbReference type="OrthoDB" id="27509at2"/>
<dbReference type="KEGG" id="agv:OJF2_61740"/>
<accession>A0A5B9WAP5</accession>
<dbReference type="Proteomes" id="UP000324233">
    <property type="component" value="Chromosome"/>
</dbReference>
<proteinExistence type="predicted"/>
<protein>
    <recommendedName>
        <fullName evidence="4">DUF1772 domain-containing protein</fullName>
    </recommendedName>
</protein>
<keyword evidence="3" id="KW-1185">Reference proteome</keyword>